<dbReference type="EMBL" id="BKCJ010103641">
    <property type="protein sequence ID" value="GEX35734.1"/>
    <property type="molecule type" value="Genomic_DNA"/>
</dbReference>
<evidence type="ECO:0000256" key="3">
    <source>
        <dbReference type="SAM" id="SignalP"/>
    </source>
</evidence>
<name>A0A699H5B7_TANCI</name>
<feature type="compositionally biased region" description="Basic and acidic residues" evidence="2">
    <location>
        <begin position="149"/>
        <end position="165"/>
    </location>
</feature>
<feature type="signal peptide" evidence="3">
    <location>
        <begin position="1"/>
        <end position="18"/>
    </location>
</feature>
<organism evidence="4">
    <name type="scientific">Tanacetum cinerariifolium</name>
    <name type="common">Dalmatian daisy</name>
    <name type="synonym">Chrysanthemum cinerariifolium</name>
    <dbReference type="NCBI Taxonomy" id="118510"/>
    <lineage>
        <taxon>Eukaryota</taxon>
        <taxon>Viridiplantae</taxon>
        <taxon>Streptophyta</taxon>
        <taxon>Embryophyta</taxon>
        <taxon>Tracheophyta</taxon>
        <taxon>Spermatophyta</taxon>
        <taxon>Magnoliopsida</taxon>
        <taxon>eudicotyledons</taxon>
        <taxon>Gunneridae</taxon>
        <taxon>Pentapetalae</taxon>
        <taxon>asterids</taxon>
        <taxon>campanulids</taxon>
        <taxon>Asterales</taxon>
        <taxon>Asteraceae</taxon>
        <taxon>Asteroideae</taxon>
        <taxon>Anthemideae</taxon>
        <taxon>Anthemidinae</taxon>
        <taxon>Tanacetum</taxon>
    </lineage>
</organism>
<accession>A0A699H5B7</accession>
<reference evidence="4" key="1">
    <citation type="journal article" date="2019" name="Sci. Rep.">
        <title>Draft genome of Tanacetum cinerariifolium, the natural source of mosquito coil.</title>
        <authorList>
            <person name="Yamashiro T."/>
            <person name="Shiraishi A."/>
            <person name="Satake H."/>
            <person name="Nakayama K."/>
        </authorList>
    </citation>
    <scope>NUCLEOTIDE SEQUENCE</scope>
</reference>
<proteinExistence type="predicted"/>
<keyword evidence="1" id="KW-0175">Coiled coil</keyword>
<gene>
    <name evidence="4" type="ORF">Tci_307709</name>
</gene>
<feature type="region of interest" description="Disordered" evidence="2">
    <location>
        <begin position="68"/>
        <end position="88"/>
    </location>
</feature>
<evidence type="ECO:0000313" key="4">
    <source>
        <dbReference type="EMBL" id="GEX35734.1"/>
    </source>
</evidence>
<feature type="non-terminal residue" evidence="4">
    <location>
        <position position="1"/>
    </location>
</feature>
<evidence type="ECO:0000256" key="1">
    <source>
        <dbReference type="SAM" id="Coils"/>
    </source>
</evidence>
<protein>
    <submittedName>
        <fullName evidence="4">Uncharacterized protein</fullName>
    </submittedName>
</protein>
<keyword evidence="3" id="KW-0732">Signal</keyword>
<sequence length="680" mass="76170">WGSTVTWGVGRVIWYCSGGLGCTGVSCGGGDVVDLTGDEDPTDEDGDTGMGDLIGVSVSLGGEIFSKEKKSRESNIGGSDNTGDRDLGTPLMVKERLKVAIDNKEKMYISKSATADIKDKGYVILKMTSEKELKLTNVLSSSKIDDKVVQDKRQRDDNDSKMRDKIKSRKKRLNLEEEKGIMYNGKSRHICHRHNSIRQLFSTRVISINYVKLKDNISDPLTKGLSRELFNLKKMHKWINAAGLSITAAGSSLMLLGKDDSAAKVTKEITLMILNGDSPSPTRIVDGVFQNIAPTTAEQRLAKKNKLKARGNLLMSLPDKHQLKFNIHKDAKTLMEAIESVSAANSKGTVSNLLNVDSLSDAVIYSFFVSQSNSPQLDNEDLKQIDADDLEEMDLKLQMDMLTIRAMRRGHFSRECRSLRDNRNKEAPRRTISVEAEEEPNNYALISFTSSGSSSSSGSDNEVAPYSKACSKAYATLQTHYDKLTVDFRKSQFDVFLYKTELRKKFEKAEKERDDLKLTLEKFQTSSKNLELDSYESDDSVPKSSVNDRYKTGEWYHVVPPPYTGTFIPPKPDLVFNDALNASESVANVIFDFDETEIEYVPKQKEPSFVPTFEHVKTPRETIKNVKHPKQAKNLRTDNHKSRCHKNSWNRKACFVCKSLNCNTPKMGRSGIRSPGRVTS</sequence>
<comment type="caution">
    <text evidence="4">The sequence shown here is derived from an EMBL/GenBank/DDBJ whole genome shotgun (WGS) entry which is preliminary data.</text>
</comment>
<feature type="chain" id="PRO_5025527226" evidence="3">
    <location>
        <begin position="19"/>
        <end position="680"/>
    </location>
</feature>
<feature type="region of interest" description="Disordered" evidence="2">
    <location>
        <begin position="149"/>
        <end position="168"/>
    </location>
</feature>
<feature type="coiled-coil region" evidence="1">
    <location>
        <begin position="499"/>
        <end position="526"/>
    </location>
</feature>
<evidence type="ECO:0000256" key="2">
    <source>
        <dbReference type="SAM" id="MobiDB-lite"/>
    </source>
</evidence>
<dbReference type="AlphaFoldDB" id="A0A699H5B7"/>